<feature type="region of interest" description="Disordered" evidence="1">
    <location>
        <begin position="37"/>
        <end position="59"/>
    </location>
</feature>
<dbReference type="AlphaFoldDB" id="A0A6H5FWY5"/>
<evidence type="ECO:0000313" key="3">
    <source>
        <dbReference type="Proteomes" id="UP000479000"/>
    </source>
</evidence>
<evidence type="ECO:0000313" key="2">
    <source>
        <dbReference type="EMBL" id="CAA9994635.1"/>
    </source>
</evidence>
<dbReference type="Proteomes" id="UP000479000">
    <property type="component" value="Unassembled WGS sequence"/>
</dbReference>
<protein>
    <submittedName>
        <fullName evidence="2">Uncharacterized protein</fullName>
    </submittedName>
</protein>
<keyword evidence="3" id="KW-1185">Reference proteome</keyword>
<dbReference type="EMBL" id="CADCXU010002159">
    <property type="protein sequence ID" value="CAA9994635.1"/>
    <property type="molecule type" value="Genomic_DNA"/>
</dbReference>
<sequence length="59" mass="6734">MKFWYLSVLWGPVRPSSQNGSTCNHLRLRLLSNPVARHSANQIRDRRSCTRPPTNQTAG</sequence>
<reference evidence="2 3" key="1">
    <citation type="submission" date="2020-02" db="EMBL/GenBank/DDBJ databases">
        <authorList>
            <person name="Ferguson B K."/>
        </authorList>
    </citation>
    <scope>NUCLEOTIDE SEQUENCE [LARGE SCALE GENOMIC DNA]</scope>
</reference>
<name>A0A6H5FWY5_9HEMI</name>
<gene>
    <name evidence="2" type="ORF">NTEN_LOCUS1451</name>
</gene>
<organism evidence="2 3">
    <name type="scientific">Nesidiocoris tenuis</name>
    <dbReference type="NCBI Taxonomy" id="355587"/>
    <lineage>
        <taxon>Eukaryota</taxon>
        <taxon>Metazoa</taxon>
        <taxon>Ecdysozoa</taxon>
        <taxon>Arthropoda</taxon>
        <taxon>Hexapoda</taxon>
        <taxon>Insecta</taxon>
        <taxon>Pterygota</taxon>
        <taxon>Neoptera</taxon>
        <taxon>Paraneoptera</taxon>
        <taxon>Hemiptera</taxon>
        <taxon>Heteroptera</taxon>
        <taxon>Panheteroptera</taxon>
        <taxon>Cimicomorpha</taxon>
        <taxon>Miridae</taxon>
        <taxon>Dicyphina</taxon>
        <taxon>Nesidiocoris</taxon>
    </lineage>
</organism>
<evidence type="ECO:0000256" key="1">
    <source>
        <dbReference type="SAM" id="MobiDB-lite"/>
    </source>
</evidence>
<accession>A0A6H5FWY5</accession>
<proteinExistence type="predicted"/>